<organism evidence="1 2">
    <name type="scientific">Pseudomonas salomonii</name>
    <dbReference type="NCBI Taxonomy" id="191391"/>
    <lineage>
        <taxon>Bacteria</taxon>
        <taxon>Pseudomonadati</taxon>
        <taxon>Pseudomonadota</taxon>
        <taxon>Gammaproteobacteria</taxon>
        <taxon>Pseudomonadales</taxon>
        <taxon>Pseudomonadaceae</taxon>
        <taxon>Pseudomonas</taxon>
    </lineage>
</organism>
<name>A0A1H3PTR4_9PSED</name>
<evidence type="ECO:0000313" key="1">
    <source>
        <dbReference type="EMBL" id="SDZ04341.1"/>
    </source>
</evidence>
<accession>A0A1H3PTR4</accession>
<dbReference type="Proteomes" id="UP000182902">
    <property type="component" value="Unassembled WGS sequence"/>
</dbReference>
<evidence type="ECO:0000313" key="2">
    <source>
        <dbReference type="Proteomes" id="UP000182902"/>
    </source>
</evidence>
<protein>
    <submittedName>
        <fullName evidence="1">Uncharacterized protein</fullName>
    </submittedName>
</protein>
<dbReference type="EMBL" id="FNOX01000006">
    <property type="protein sequence ID" value="SDZ04341.1"/>
    <property type="molecule type" value="Genomic_DNA"/>
</dbReference>
<sequence length="77" mass="8651">MPNPQFPQVAMPRALDITGVGEAQARPEKPQQIDAGRYRDLLLCAQLIPPLCEFIRVFNVPVHANMPPKEYKLKGIL</sequence>
<dbReference type="AlphaFoldDB" id="A0A1H3PTR4"/>
<reference evidence="1 2" key="1">
    <citation type="submission" date="2016-10" db="EMBL/GenBank/DDBJ databases">
        <authorList>
            <person name="de Groot N.N."/>
        </authorList>
    </citation>
    <scope>NUCLEOTIDE SEQUENCE [LARGE SCALE GENOMIC DNA]</scope>
    <source>
        <strain evidence="1 2">ICMP 14252</strain>
    </source>
</reference>
<gene>
    <name evidence="1" type="ORF">SAMN05216247_106362</name>
</gene>
<proteinExistence type="predicted"/>